<protein>
    <submittedName>
        <fullName evidence="1">Uncharacterized protein</fullName>
    </submittedName>
</protein>
<keyword evidence="2" id="KW-1185">Reference proteome</keyword>
<organism evidence="1 2">
    <name type="scientific">Trichomalopsis sarcophagae</name>
    <dbReference type="NCBI Taxonomy" id="543379"/>
    <lineage>
        <taxon>Eukaryota</taxon>
        <taxon>Metazoa</taxon>
        <taxon>Ecdysozoa</taxon>
        <taxon>Arthropoda</taxon>
        <taxon>Hexapoda</taxon>
        <taxon>Insecta</taxon>
        <taxon>Pterygota</taxon>
        <taxon>Neoptera</taxon>
        <taxon>Endopterygota</taxon>
        <taxon>Hymenoptera</taxon>
        <taxon>Apocrita</taxon>
        <taxon>Proctotrupomorpha</taxon>
        <taxon>Chalcidoidea</taxon>
        <taxon>Pteromalidae</taxon>
        <taxon>Pteromalinae</taxon>
        <taxon>Trichomalopsis</taxon>
    </lineage>
</organism>
<name>A0A232EKU8_9HYME</name>
<dbReference type="AlphaFoldDB" id="A0A232EKU8"/>
<comment type="caution">
    <text evidence="1">The sequence shown here is derived from an EMBL/GenBank/DDBJ whole genome shotgun (WGS) entry which is preliminary data.</text>
</comment>
<evidence type="ECO:0000313" key="2">
    <source>
        <dbReference type="Proteomes" id="UP000215335"/>
    </source>
</evidence>
<accession>A0A232EKU8</accession>
<gene>
    <name evidence="1" type="ORF">TSAR_010559</name>
</gene>
<dbReference type="Proteomes" id="UP000215335">
    <property type="component" value="Unassembled WGS sequence"/>
</dbReference>
<reference evidence="1 2" key="1">
    <citation type="journal article" date="2017" name="Curr. Biol.">
        <title>The Evolution of Venom by Co-option of Single-Copy Genes.</title>
        <authorList>
            <person name="Martinson E.O."/>
            <person name="Mrinalini"/>
            <person name="Kelkar Y.D."/>
            <person name="Chang C.H."/>
            <person name="Werren J.H."/>
        </authorList>
    </citation>
    <scope>NUCLEOTIDE SEQUENCE [LARGE SCALE GENOMIC DNA]</scope>
    <source>
        <strain evidence="1 2">Alberta</strain>
        <tissue evidence="1">Whole body</tissue>
    </source>
</reference>
<proteinExistence type="predicted"/>
<sequence>MGDDHLSATKLIKKSEDDLFDLSDKLQIDNLANCEVYDDHRSFNKSFLIESKNEIKIKEEKYLTDINIHEKMDVQKTIAEQNLNEFNQNKENENLVTFEKSIITGQDVINTLNQSKEYENNSILDKSSQSEEHDHLVRSEVVDEIDSIVDKSSHFEELDLLNLPIKTHNKSQSIKFTRDYL</sequence>
<evidence type="ECO:0000313" key="1">
    <source>
        <dbReference type="EMBL" id="OXU18942.1"/>
    </source>
</evidence>
<dbReference type="EMBL" id="NNAY01003730">
    <property type="protein sequence ID" value="OXU18942.1"/>
    <property type="molecule type" value="Genomic_DNA"/>
</dbReference>